<organism evidence="1 2">
    <name type="scientific">Ficus carica</name>
    <name type="common">Common fig</name>
    <dbReference type="NCBI Taxonomy" id="3494"/>
    <lineage>
        <taxon>Eukaryota</taxon>
        <taxon>Viridiplantae</taxon>
        <taxon>Streptophyta</taxon>
        <taxon>Embryophyta</taxon>
        <taxon>Tracheophyta</taxon>
        <taxon>Spermatophyta</taxon>
        <taxon>Magnoliopsida</taxon>
        <taxon>eudicotyledons</taxon>
        <taxon>Gunneridae</taxon>
        <taxon>Pentapetalae</taxon>
        <taxon>rosids</taxon>
        <taxon>fabids</taxon>
        <taxon>Rosales</taxon>
        <taxon>Moraceae</taxon>
        <taxon>Ficeae</taxon>
        <taxon>Ficus</taxon>
    </lineage>
</organism>
<evidence type="ECO:0000313" key="1">
    <source>
        <dbReference type="EMBL" id="GMN33311.1"/>
    </source>
</evidence>
<reference evidence="1" key="1">
    <citation type="submission" date="2023-07" db="EMBL/GenBank/DDBJ databases">
        <title>draft genome sequence of fig (Ficus carica).</title>
        <authorList>
            <person name="Takahashi T."/>
            <person name="Nishimura K."/>
        </authorList>
    </citation>
    <scope>NUCLEOTIDE SEQUENCE</scope>
</reference>
<dbReference type="AlphaFoldDB" id="A0AA88CWL4"/>
<proteinExistence type="predicted"/>
<keyword evidence="2" id="KW-1185">Reference proteome</keyword>
<accession>A0AA88CWL4</accession>
<gene>
    <name evidence="1" type="ORF">TIFTF001_004085</name>
</gene>
<sequence length="144" mass="15973">MIRAEDEVGWDLGHGLGSRYETHVGVRSGFKTRLGTTFDSEVKVKFSGSGSGFDFWSLRPGFRTCGRSRVSGLGLRLRFKIRVRVKDRFLDSGRVGFQGRVLGPSMGSGRVSSLGFKTGVGWDSSFRIEVDVRFHNQGHGWISV</sequence>
<dbReference type="EMBL" id="BTGU01000004">
    <property type="protein sequence ID" value="GMN33311.1"/>
    <property type="molecule type" value="Genomic_DNA"/>
</dbReference>
<protein>
    <submittedName>
        <fullName evidence="1">Uncharacterized protein</fullName>
    </submittedName>
</protein>
<dbReference type="Proteomes" id="UP001187192">
    <property type="component" value="Unassembled WGS sequence"/>
</dbReference>
<evidence type="ECO:0000313" key="2">
    <source>
        <dbReference type="Proteomes" id="UP001187192"/>
    </source>
</evidence>
<comment type="caution">
    <text evidence="1">The sequence shown here is derived from an EMBL/GenBank/DDBJ whole genome shotgun (WGS) entry which is preliminary data.</text>
</comment>
<name>A0AA88CWL4_FICCA</name>